<accession>F2R8L2</accession>
<dbReference type="Proteomes" id="UP000006854">
    <property type="component" value="Chromosome"/>
</dbReference>
<dbReference type="GeneID" id="51861232"/>
<gene>
    <name evidence="2" type="ordered locus">SVEN_0643</name>
</gene>
<dbReference type="PATRIC" id="fig|953739.5.peg.2690"/>
<dbReference type="HOGENOM" id="CLU_1517154_0_0_11"/>
<organism evidence="2 3">
    <name type="scientific">Streptomyces venezuelae (strain ATCC 10712 / CBS 650.69 / DSM 40230 / JCM 4526 / NBRC 13096 / PD 04745)</name>
    <dbReference type="NCBI Taxonomy" id="953739"/>
    <lineage>
        <taxon>Bacteria</taxon>
        <taxon>Bacillati</taxon>
        <taxon>Actinomycetota</taxon>
        <taxon>Actinomycetes</taxon>
        <taxon>Kitasatosporales</taxon>
        <taxon>Streptomycetaceae</taxon>
        <taxon>Streptomyces</taxon>
    </lineage>
</organism>
<evidence type="ECO:0000313" key="2">
    <source>
        <dbReference type="EMBL" id="CCA53930.1"/>
    </source>
</evidence>
<proteinExistence type="predicted"/>
<dbReference type="RefSeq" id="WP_015031849.1">
    <property type="nucleotide sequence ID" value="NC_018750.1"/>
</dbReference>
<dbReference type="OrthoDB" id="292843at2"/>
<evidence type="ECO:0000313" key="3">
    <source>
        <dbReference type="Proteomes" id="UP000006854"/>
    </source>
</evidence>
<dbReference type="EMBL" id="FR845719">
    <property type="protein sequence ID" value="CCA53930.1"/>
    <property type="molecule type" value="Genomic_DNA"/>
</dbReference>
<keyword evidence="3" id="KW-1185">Reference proteome</keyword>
<dbReference type="STRING" id="953739.SVEN_0643"/>
<dbReference type="KEGG" id="sve:SVEN_0643"/>
<dbReference type="AlphaFoldDB" id="F2R8L2"/>
<reference evidence="2 3" key="1">
    <citation type="journal article" date="2011" name="BMC Genomics">
        <title>Genome-wide analysis of the role of GlnR in Streptomyces venezuelae provides new insights into global nitrogen regulation in actinomycetes.</title>
        <authorList>
            <person name="Pullan S.T."/>
            <person name="Bibb M.J."/>
            <person name="Merrick M."/>
        </authorList>
    </citation>
    <scope>NUCLEOTIDE SEQUENCE [LARGE SCALE GENOMIC DNA]</scope>
    <source>
        <strain evidence="2">ATCC 10712</strain>
    </source>
</reference>
<name>F2R8L2_STRVP</name>
<protein>
    <submittedName>
        <fullName evidence="2">Uncharacterized protein</fullName>
    </submittedName>
</protein>
<evidence type="ECO:0000256" key="1">
    <source>
        <dbReference type="SAM" id="MobiDB-lite"/>
    </source>
</evidence>
<sequence length="177" mass="18747">MSTDPINPSPGRRSGAHTPVDWPSLTHAYGSAADLPALLDKLRTGTAAEAGRAVSDIVLRVCHQGAAVEEATAPAVAVLMEIAASSDPHLTERIIRVLLTVSESLGTWARSLRSAAPENTFRYVPRAGWEHEVLRSLRQGSESLGAAAAQWTSPLSARFDELVEAISAAEDRISGSL</sequence>
<feature type="region of interest" description="Disordered" evidence="1">
    <location>
        <begin position="1"/>
        <end position="20"/>
    </location>
</feature>